<evidence type="ECO:0000313" key="4">
    <source>
        <dbReference type="EMBL" id="ROR90297.1"/>
    </source>
</evidence>
<dbReference type="InterPro" id="IPR012551">
    <property type="entry name" value="DUF1707_SHOCT-like"/>
</dbReference>
<proteinExistence type="predicted"/>
<keyword evidence="2" id="KW-0472">Membrane</keyword>
<dbReference type="PANTHER" id="PTHR40763">
    <property type="entry name" value="MEMBRANE PROTEIN-RELATED"/>
    <property type="match status" value="1"/>
</dbReference>
<feature type="region of interest" description="Disordered" evidence="1">
    <location>
        <begin position="58"/>
        <end position="77"/>
    </location>
</feature>
<feature type="transmembrane region" description="Helical" evidence="2">
    <location>
        <begin position="85"/>
        <end position="112"/>
    </location>
</feature>
<dbReference type="AlphaFoldDB" id="A0A3N2CRX9"/>
<feature type="region of interest" description="Disordered" evidence="1">
    <location>
        <begin position="121"/>
        <end position="144"/>
    </location>
</feature>
<comment type="caution">
    <text evidence="4">The sequence shown here is derived from an EMBL/GenBank/DDBJ whole genome shotgun (WGS) entry which is preliminary data.</text>
</comment>
<keyword evidence="2" id="KW-1133">Transmembrane helix</keyword>
<keyword evidence="5" id="KW-1185">Reference proteome</keyword>
<evidence type="ECO:0000256" key="2">
    <source>
        <dbReference type="SAM" id="Phobius"/>
    </source>
</evidence>
<keyword evidence="2" id="KW-0812">Transmembrane</keyword>
<sequence length="144" mass="15281">MAELRIGDGERESAVAALGEHYAQGRLTKDEYDERSDAAWTARTAGDLRPLFADLPASAAGPVAPRPGPGGVATPPPRRQVPWKALLIALAVLGVLTNGKLVLVALLLWFVLARHRAVPHPPWVHRGPAAPPPPPWGSGGGHRR</sequence>
<feature type="domain" description="DUF1707" evidence="3">
    <location>
        <begin position="4"/>
        <end position="56"/>
    </location>
</feature>
<dbReference type="PANTHER" id="PTHR40763:SF4">
    <property type="entry name" value="DUF1707 DOMAIN-CONTAINING PROTEIN"/>
    <property type="match status" value="1"/>
</dbReference>
<dbReference type="EMBL" id="RKHO01000001">
    <property type="protein sequence ID" value="ROR90297.1"/>
    <property type="molecule type" value="Genomic_DNA"/>
</dbReference>
<dbReference type="RefSeq" id="WP_123389470.1">
    <property type="nucleotide sequence ID" value="NZ_RKHO01000001.1"/>
</dbReference>
<dbReference type="Pfam" id="PF08044">
    <property type="entry name" value="DUF1707"/>
    <property type="match status" value="1"/>
</dbReference>
<gene>
    <name evidence="4" type="ORF">EDD33_1133</name>
</gene>
<name>A0A3N2CRX9_9ACTN</name>
<organism evidence="4 5">
    <name type="scientific">Nocardioides aurantiacus</name>
    <dbReference type="NCBI Taxonomy" id="86796"/>
    <lineage>
        <taxon>Bacteria</taxon>
        <taxon>Bacillati</taxon>
        <taxon>Actinomycetota</taxon>
        <taxon>Actinomycetes</taxon>
        <taxon>Propionibacteriales</taxon>
        <taxon>Nocardioidaceae</taxon>
        <taxon>Nocardioides</taxon>
    </lineage>
</organism>
<evidence type="ECO:0000313" key="5">
    <source>
        <dbReference type="Proteomes" id="UP000281738"/>
    </source>
</evidence>
<dbReference type="Proteomes" id="UP000281738">
    <property type="component" value="Unassembled WGS sequence"/>
</dbReference>
<feature type="compositionally biased region" description="Pro residues" evidence="1">
    <location>
        <begin position="64"/>
        <end position="77"/>
    </location>
</feature>
<dbReference type="OrthoDB" id="3534574at2"/>
<evidence type="ECO:0000259" key="3">
    <source>
        <dbReference type="Pfam" id="PF08044"/>
    </source>
</evidence>
<evidence type="ECO:0000256" key="1">
    <source>
        <dbReference type="SAM" id="MobiDB-lite"/>
    </source>
</evidence>
<reference evidence="4 5" key="1">
    <citation type="submission" date="2018-11" db="EMBL/GenBank/DDBJ databases">
        <title>Sequencing the genomes of 1000 actinobacteria strains.</title>
        <authorList>
            <person name="Klenk H.-P."/>
        </authorList>
    </citation>
    <scope>NUCLEOTIDE SEQUENCE [LARGE SCALE GENOMIC DNA]</scope>
    <source>
        <strain evidence="4 5">DSM 12652</strain>
    </source>
</reference>
<protein>
    <submittedName>
        <fullName evidence="4">Uncharacterized protein DUF1707</fullName>
    </submittedName>
</protein>
<accession>A0A3N2CRX9</accession>